<reference evidence="1 2" key="1">
    <citation type="submission" date="2015-09" db="EMBL/GenBank/DDBJ databases">
        <authorList>
            <consortium name="Swine Surveillance"/>
        </authorList>
    </citation>
    <scope>NUCLEOTIDE SEQUENCE [LARGE SCALE GENOMIC DNA]</scope>
    <source>
        <strain evidence="1 2">CECT 8383</strain>
    </source>
</reference>
<keyword evidence="2" id="KW-1185">Reference proteome</keyword>
<accession>A0A0P1GNQ5</accession>
<evidence type="ECO:0000313" key="1">
    <source>
        <dbReference type="EMBL" id="CUH83852.1"/>
    </source>
</evidence>
<evidence type="ECO:0000313" key="2">
    <source>
        <dbReference type="Proteomes" id="UP000051681"/>
    </source>
</evidence>
<dbReference type="SUPFAM" id="SSF55961">
    <property type="entry name" value="Bet v1-like"/>
    <property type="match status" value="1"/>
</dbReference>
<dbReference type="STRING" id="340021.TM5383_01055"/>
<dbReference type="EMBL" id="CYSF01000006">
    <property type="protein sequence ID" value="CUH83852.1"/>
    <property type="molecule type" value="Genomic_DNA"/>
</dbReference>
<dbReference type="Proteomes" id="UP000051681">
    <property type="component" value="Unassembled WGS sequence"/>
</dbReference>
<protein>
    <recommendedName>
        <fullName evidence="3">Carbon monoxide dehydrogenase subunit G (CoxG)</fullName>
    </recommendedName>
</protein>
<dbReference type="OrthoDB" id="9787428at2"/>
<dbReference type="AlphaFoldDB" id="A0A0P1GNQ5"/>
<dbReference type="Pfam" id="PF06240">
    <property type="entry name" value="COXG"/>
    <property type="match status" value="1"/>
</dbReference>
<dbReference type="FunFam" id="3.30.530.20:FF:000097">
    <property type="entry name" value="Carbon monoxide dehydrogenase operon G protein"/>
    <property type="match status" value="1"/>
</dbReference>
<proteinExistence type="predicted"/>
<organism evidence="1 2">
    <name type="scientific">Thalassovita mediterranea</name>
    <dbReference type="NCBI Taxonomy" id="340021"/>
    <lineage>
        <taxon>Bacteria</taxon>
        <taxon>Pseudomonadati</taxon>
        <taxon>Pseudomonadota</taxon>
        <taxon>Alphaproteobacteria</taxon>
        <taxon>Rhodobacterales</taxon>
        <taxon>Roseobacteraceae</taxon>
        <taxon>Thalassovita</taxon>
    </lineage>
</organism>
<evidence type="ECO:0008006" key="3">
    <source>
        <dbReference type="Google" id="ProtNLM"/>
    </source>
</evidence>
<dbReference type="InterPro" id="IPR010419">
    <property type="entry name" value="CO_DH_gsu"/>
</dbReference>
<dbReference type="Gene3D" id="3.30.530.20">
    <property type="match status" value="1"/>
</dbReference>
<dbReference type="CDD" id="cd05018">
    <property type="entry name" value="CoxG"/>
    <property type="match status" value="1"/>
</dbReference>
<dbReference type="PANTHER" id="PTHR38588">
    <property type="entry name" value="BLL0334 PROTEIN"/>
    <property type="match status" value="1"/>
</dbReference>
<gene>
    <name evidence="1" type="ORF">TM5383_01055</name>
</gene>
<name>A0A0P1GNQ5_9RHOB</name>
<dbReference type="RefSeq" id="WP_058317972.1">
    <property type="nucleotide sequence ID" value="NZ_CYSF01000006.1"/>
</dbReference>
<dbReference type="InterPro" id="IPR023393">
    <property type="entry name" value="START-like_dom_sf"/>
</dbReference>
<sequence length="152" mass="15881">MELNDEIVINAPQDRVYAALNDPEVLKQCIPGCEELIKHSDTELEAKVVLKIGPVKARFSGNVVLDQSGAPDTFSLTGQGNGGAAGHAKGGADVSLIADGDTTVLRYAAKAEIGGKLAQLGSRLIQSTAKKLAAKFFKSFAEVVNEDASVQA</sequence>
<dbReference type="PANTHER" id="PTHR38588:SF1">
    <property type="entry name" value="BLL0334 PROTEIN"/>
    <property type="match status" value="1"/>
</dbReference>